<keyword evidence="1" id="KW-0677">Repeat</keyword>
<dbReference type="InterPro" id="IPR046351">
    <property type="entry name" value="UTP4"/>
</dbReference>
<dbReference type="PANTHER" id="PTHR44163:SF1">
    <property type="entry name" value="U3 SMALL NUCLEOLAR RNA-ASSOCIATED PROTEIN 4 HOMOLOG"/>
    <property type="match status" value="1"/>
</dbReference>
<gene>
    <name evidence="2" type="ORF">GDO81_015876</name>
</gene>
<comment type="caution">
    <text evidence="2">The sequence shown here is derived from an EMBL/GenBank/DDBJ whole genome shotgun (WGS) entry which is preliminary data.</text>
</comment>
<accession>A0AAV7AN35</accession>
<sequence>MLLFQFPEQLELWRLGQTNESGVDGKILNVSQEPELLLQLKRKGSECIRCSAISRCGSWISYATSSRMFLHRLRYDNNNISISRVSKMPQLPTASLQLLFSPDSEHLYVGSEGGCVYVLKLSESTCTHLQTLEPPAGSSYPVHLLSASLDGSLLAVAAVNSQIDIYNMKTHMYECSVPQYSSPPTAMSIHPSTKNLVIAHSDQQVLEFSISQKQYTDWSRKVLKNGLHSDWLERDTPITGIAFNPSKPEHILLHDNYMFCVLDKSLPLPDENTPLTNQRLLQQLSERSRRSHAHAFKITRKFQPLLFMDLLDDGELVLVERPLTDILIQLPPPMKQKKFAT</sequence>
<organism evidence="2 3">
    <name type="scientific">Engystomops pustulosus</name>
    <name type="common">Tungara frog</name>
    <name type="synonym">Physalaemus pustulosus</name>
    <dbReference type="NCBI Taxonomy" id="76066"/>
    <lineage>
        <taxon>Eukaryota</taxon>
        <taxon>Metazoa</taxon>
        <taxon>Chordata</taxon>
        <taxon>Craniata</taxon>
        <taxon>Vertebrata</taxon>
        <taxon>Euteleostomi</taxon>
        <taxon>Amphibia</taxon>
        <taxon>Batrachia</taxon>
        <taxon>Anura</taxon>
        <taxon>Neobatrachia</taxon>
        <taxon>Hyloidea</taxon>
        <taxon>Leptodactylidae</taxon>
        <taxon>Leiuperinae</taxon>
        <taxon>Engystomops</taxon>
    </lineage>
</organism>
<dbReference type="Proteomes" id="UP000824782">
    <property type="component" value="Unassembled WGS sequence"/>
</dbReference>
<evidence type="ECO:0000313" key="2">
    <source>
        <dbReference type="EMBL" id="KAG8562951.1"/>
    </source>
</evidence>
<dbReference type="GO" id="GO:0003723">
    <property type="term" value="F:RNA binding"/>
    <property type="evidence" value="ECO:0007669"/>
    <property type="project" value="TreeGrafter"/>
</dbReference>
<dbReference type="InterPro" id="IPR015943">
    <property type="entry name" value="WD40/YVTN_repeat-like_dom_sf"/>
</dbReference>
<dbReference type="GO" id="GO:0030686">
    <property type="term" value="C:90S preribosome"/>
    <property type="evidence" value="ECO:0007669"/>
    <property type="project" value="InterPro"/>
</dbReference>
<evidence type="ECO:0000313" key="3">
    <source>
        <dbReference type="Proteomes" id="UP000824782"/>
    </source>
</evidence>
<evidence type="ECO:0008006" key="4">
    <source>
        <dbReference type="Google" id="ProtNLM"/>
    </source>
</evidence>
<reference evidence="2" key="1">
    <citation type="thesis" date="2020" institute="ProQuest LLC" country="789 East Eisenhower Parkway, Ann Arbor, MI, USA">
        <title>Comparative Genomics and Chromosome Evolution.</title>
        <authorList>
            <person name="Mudd A.B."/>
        </authorList>
    </citation>
    <scope>NUCLEOTIDE SEQUENCE</scope>
    <source>
        <strain evidence="2">237g6f4</strain>
        <tissue evidence="2">Blood</tissue>
    </source>
</reference>
<protein>
    <recommendedName>
        <fullName evidence="4">Cirhin</fullName>
    </recommendedName>
</protein>
<dbReference type="SUPFAM" id="SSF50978">
    <property type="entry name" value="WD40 repeat-like"/>
    <property type="match status" value="1"/>
</dbReference>
<name>A0AAV7AN35_ENGPU</name>
<dbReference type="PANTHER" id="PTHR44163">
    <property type="entry name" value="U3 SMALL NUCLEOLAR RNA-ASSOCIATED PROTEIN 4 HOMOLOG"/>
    <property type="match status" value="1"/>
</dbReference>
<dbReference type="AlphaFoldDB" id="A0AAV7AN35"/>
<dbReference type="EMBL" id="WNYA01000007">
    <property type="protein sequence ID" value="KAG8562951.1"/>
    <property type="molecule type" value="Genomic_DNA"/>
</dbReference>
<proteinExistence type="predicted"/>
<dbReference type="GO" id="GO:0032040">
    <property type="term" value="C:small-subunit processome"/>
    <property type="evidence" value="ECO:0007669"/>
    <property type="project" value="TreeGrafter"/>
</dbReference>
<dbReference type="Gene3D" id="2.130.10.10">
    <property type="entry name" value="YVTN repeat-like/Quinoprotein amine dehydrogenase"/>
    <property type="match status" value="1"/>
</dbReference>
<keyword evidence="3" id="KW-1185">Reference proteome</keyword>
<dbReference type="GO" id="GO:0034455">
    <property type="term" value="C:t-UTP complex"/>
    <property type="evidence" value="ECO:0007669"/>
    <property type="project" value="TreeGrafter"/>
</dbReference>
<evidence type="ECO:0000256" key="1">
    <source>
        <dbReference type="ARBA" id="ARBA00022737"/>
    </source>
</evidence>
<dbReference type="InterPro" id="IPR036322">
    <property type="entry name" value="WD40_repeat_dom_sf"/>
</dbReference>
<dbReference type="GO" id="GO:0000462">
    <property type="term" value="P:maturation of SSU-rRNA from tricistronic rRNA transcript (SSU-rRNA, 5.8S rRNA, LSU-rRNA)"/>
    <property type="evidence" value="ECO:0007669"/>
    <property type="project" value="InterPro"/>
</dbReference>